<reference evidence="2 3" key="1">
    <citation type="submission" date="2020-06" db="EMBL/GenBank/DDBJ databases">
        <authorList>
            <person name="Li R."/>
            <person name="Bekaert M."/>
        </authorList>
    </citation>
    <scope>NUCLEOTIDE SEQUENCE [LARGE SCALE GENOMIC DNA]</scope>
    <source>
        <strain evidence="3">wild</strain>
    </source>
</reference>
<accession>A0A6J8BUY4</accession>
<proteinExistence type="predicted"/>
<dbReference type="AlphaFoldDB" id="A0A6J8BUY4"/>
<keyword evidence="1" id="KW-0238">DNA-binding</keyword>
<organism evidence="2 3">
    <name type="scientific">Mytilus coruscus</name>
    <name type="common">Sea mussel</name>
    <dbReference type="NCBI Taxonomy" id="42192"/>
    <lineage>
        <taxon>Eukaryota</taxon>
        <taxon>Metazoa</taxon>
        <taxon>Spiralia</taxon>
        <taxon>Lophotrochozoa</taxon>
        <taxon>Mollusca</taxon>
        <taxon>Bivalvia</taxon>
        <taxon>Autobranchia</taxon>
        <taxon>Pteriomorphia</taxon>
        <taxon>Mytilida</taxon>
        <taxon>Mytiloidea</taxon>
        <taxon>Mytilidae</taxon>
        <taxon>Mytilinae</taxon>
        <taxon>Mytilus</taxon>
    </lineage>
</organism>
<protein>
    <submittedName>
        <fullName evidence="2">Uncharacterized protein</fullName>
    </submittedName>
</protein>
<dbReference type="Proteomes" id="UP000507470">
    <property type="component" value="Unassembled WGS sequence"/>
</dbReference>
<evidence type="ECO:0000313" key="2">
    <source>
        <dbReference type="EMBL" id="CAC5387838.1"/>
    </source>
</evidence>
<dbReference type="InterPro" id="IPR010998">
    <property type="entry name" value="Integrase_recombinase_N"/>
</dbReference>
<sequence length="200" mass="23172">MLCNMQFKACHIADLLNCIADAISREQWTRFRDLQPNADINPQKILPDITRLILEMKLDDLYRCINFAAEAYRIGFASFQYFCKEYCLENIWPPPPSHITVFIAFLSLSGKSHNAAITYLSSINFRYKTAQYIDFSQNFIIKKMLEGMKRSNKRKDTRLPITEEILSSIIINALPSVFFSNFEATLFSSALDSLFMVCYK</sequence>
<dbReference type="OrthoDB" id="6138620at2759"/>
<dbReference type="GO" id="GO:0003677">
    <property type="term" value="F:DNA binding"/>
    <property type="evidence" value="ECO:0007669"/>
    <property type="project" value="UniProtKB-KW"/>
</dbReference>
<evidence type="ECO:0000256" key="1">
    <source>
        <dbReference type="ARBA" id="ARBA00023125"/>
    </source>
</evidence>
<keyword evidence="3" id="KW-1185">Reference proteome</keyword>
<evidence type="ECO:0000313" key="3">
    <source>
        <dbReference type="Proteomes" id="UP000507470"/>
    </source>
</evidence>
<dbReference type="Gene3D" id="1.10.150.130">
    <property type="match status" value="1"/>
</dbReference>
<name>A0A6J8BUY4_MYTCO</name>
<dbReference type="SUPFAM" id="SSF47823">
    <property type="entry name" value="lambda integrase-like, N-terminal domain"/>
    <property type="match status" value="1"/>
</dbReference>
<dbReference type="EMBL" id="CACVKT020004042">
    <property type="protein sequence ID" value="CAC5387838.1"/>
    <property type="molecule type" value="Genomic_DNA"/>
</dbReference>
<gene>
    <name evidence="2" type="ORF">MCOR_23119</name>
</gene>